<dbReference type="InterPro" id="IPR043472">
    <property type="entry name" value="Macro_dom-like"/>
</dbReference>
<dbReference type="PANTHER" id="PTHR12521:SF0">
    <property type="entry name" value="ADP-RIBOSE GLYCOHYDROLASE OARD1"/>
    <property type="match status" value="1"/>
</dbReference>
<accession>A0A7W4K2W8</accession>
<dbReference type="PANTHER" id="PTHR12521">
    <property type="entry name" value="PROTEIN C6ORF130"/>
    <property type="match status" value="1"/>
</dbReference>
<dbReference type="InterPro" id="IPR050892">
    <property type="entry name" value="ADP-ribose_metab_enzymes"/>
</dbReference>
<comment type="caution">
    <text evidence="3">The sequence shown here is derived from an EMBL/GenBank/DDBJ whole genome shotgun (WGS) entry which is preliminary data.</text>
</comment>
<dbReference type="Proteomes" id="UP000530320">
    <property type="component" value="Unassembled WGS sequence"/>
</dbReference>
<evidence type="ECO:0000256" key="1">
    <source>
        <dbReference type="ARBA" id="ARBA00035885"/>
    </source>
</evidence>
<proteinExistence type="predicted"/>
<protein>
    <submittedName>
        <fullName evidence="3">Appr-1-p processing protein</fullName>
    </submittedName>
</protein>
<dbReference type="PROSITE" id="PS51154">
    <property type="entry name" value="MACRO"/>
    <property type="match status" value="1"/>
</dbReference>
<dbReference type="Gene3D" id="3.40.220.10">
    <property type="entry name" value="Leucine Aminopeptidase, subunit E, domain 1"/>
    <property type="match status" value="1"/>
</dbReference>
<sequence>MIEFTTGDILRADVDALVNTVNCVGIMGRGIALQFKNAFPENFKAYEAACRRDEVQPGKMFIVEVNRLGGPKFVINFPTKRHWKGKSRMTDIDAGLEALVSEIKSHNIKSIAIPPLGSGLGGLVWSEVRPRIENALGPIEGLHVVVYEPNSAPIAMKSREIPKMTAGRAALIVLVDRYLAGLMDPFVTLIEVQKLLYFMQVAGEPLKLRYTKYHYGPYADNLRHVLKAIEGHFLSGYYDGGDAPDKALELVPGAIKDAEDFLVHDEATAIRFDRVGELVEGFETPWGLELLATVHWVVTQEGANNVDDVTAQVHAWNERKRRFTTRQIGIAYETLQKKKWLERV</sequence>
<dbReference type="InterPro" id="IPR002589">
    <property type="entry name" value="Macro_dom"/>
</dbReference>
<dbReference type="AlphaFoldDB" id="A0A7W4K2W8"/>
<evidence type="ECO:0000313" key="4">
    <source>
        <dbReference type="Proteomes" id="UP000530320"/>
    </source>
</evidence>
<comment type="catalytic activity">
    <reaction evidence="1">
        <text>an N-(ADP-alpha-D-ribosyl)-thymidine in DNA + H2O = a thymidine in DNA + ADP-D-ribose</text>
        <dbReference type="Rhea" id="RHEA:71655"/>
        <dbReference type="Rhea" id="RHEA-COMP:13556"/>
        <dbReference type="Rhea" id="RHEA-COMP:18051"/>
        <dbReference type="ChEBI" id="CHEBI:15377"/>
        <dbReference type="ChEBI" id="CHEBI:57967"/>
        <dbReference type="ChEBI" id="CHEBI:137386"/>
        <dbReference type="ChEBI" id="CHEBI:191199"/>
    </reaction>
    <physiologicalReaction direction="left-to-right" evidence="1">
        <dbReference type="Rhea" id="RHEA:71656"/>
    </physiologicalReaction>
</comment>
<dbReference type="CDD" id="cd02901">
    <property type="entry name" value="Macro_Poa1p-like"/>
    <property type="match status" value="1"/>
</dbReference>
<dbReference type="GO" id="GO:0140291">
    <property type="term" value="P:peptidyl-glutamate ADP-deribosylation"/>
    <property type="evidence" value="ECO:0007669"/>
    <property type="project" value="TreeGrafter"/>
</dbReference>
<dbReference type="SMART" id="SM00506">
    <property type="entry name" value="A1pp"/>
    <property type="match status" value="1"/>
</dbReference>
<evidence type="ECO:0000313" key="3">
    <source>
        <dbReference type="EMBL" id="MBB2199362.1"/>
    </source>
</evidence>
<feature type="domain" description="Macro" evidence="2">
    <location>
        <begin position="1"/>
        <end position="165"/>
    </location>
</feature>
<reference evidence="3 4" key="1">
    <citation type="submission" date="2020-04" db="EMBL/GenBank/DDBJ databases">
        <title>Description of novel Gluconacetobacter.</title>
        <authorList>
            <person name="Sombolestani A."/>
        </authorList>
    </citation>
    <scope>NUCLEOTIDE SEQUENCE [LARGE SCALE GENOMIC DNA]</scope>
    <source>
        <strain evidence="3 4">LMG 22058</strain>
    </source>
</reference>
<evidence type="ECO:0000259" key="2">
    <source>
        <dbReference type="PROSITE" id="PS51154"/>
    </source>
</evidence>
<dbReference type="SUPFAM" id="SSF52949">
    <property type="entry name" value="Macro domain-like"/>
    <property type="match status" value="1"/>
</dbReference>
<dbReference type="EMBL" id="JABEQP010000018">
    <property type="protein sequence ID" value="MBB2199362.1"/>
    <property type="molecule type" value="Genomic_DNA"/>
</dbReference>
<dbReference type="Pfam" id="PF01661">
    <property type="entry name" value="Macro"/>
    <property type="match status" value="1"/>
</dbReference>
<gene>
    <name evidence="3" type="ORF">HLH44_18305</name>
</gene>
<organism evidence="3 4">
    <name type="scientific">Gluconacetobacter dulcium</name>
    <dbReference type="NCBI Taxonomy" id="2729096"/>
    <lineage>
        <taxon>Bacteria</taxon>
        <taxon>Pseudomonadati</taxon>
        <taxon>Pseudomonadota</taxon>
        <taxon>Alphaproteobacteria</taxon>
        <taxon>Acetobacterales</taxon>
        <taxon>Acetobacteraceae</taxon>
        <taxon>Gluconacetobacter</taxon>
    </lineage>
</organism>
<name>A0A7W4K2W8_9PROT</name>
<dbReference type="RefSeq" id="WP_183010312.1">
    <property type="nucleotide sequence ID" value="NZ_JABEQP010000018.1"/>
</dbReference>